<name>A0A816UML6_BRANA</name>
<evidence type="ECO:0000313" key="1">
    <source>
        <dbReference type="EMBL" id="CAF2115707.1"/>
    </source>
</evidence>
<reference evidence="1" key="1">
    <citation type="submission" date="2021-01" db="EMBL/GenBank/DDBJ databases">
        <authorList>
            <consortium name="Genoscope - CEA"/>
            <person name="William W."/>
        </authorList>
    </citation>
    <scope>NUCLEOTIDE SEQUENCE</scope>
</reference>
<organism evidence="1">
    <name type="scientific">Brassica napus</name>
    <name type="common">Rape</name>
    <dbReference type="NCBI Taxonomy" id="3708"/>
    <lineage>
        <taxon>Eukaryota</taxon>
        <taxon>Viridiplantae</taxon>
        <taxon>Streptophyta</taxon>
        <taxon>Embryophyta</taxon>
        <taxon>Tracheophyta</taxon>
        <taxon>Spermatophyta</taxon>
        <taxon>Magnoliopsida</taxon>
        <taxon>eudicotyledons</taxon>
        <taxon>Gunneridae</taxon>
        <taxon>Pentapetalae</taxon>
        <taxon>rosids</taxon>
        <taxon>malvids</taxon>
        <taxon>Brassicales</taxon>
        <taxon>Brassicaceae</taxon>
        <taxon>Brassiceae</taxon>
        <taxon>Brassica</taxon>
    </lineage>
</organism>
<proteinExistence type="predicted"/>
<protein>
    <submittedName>
        <fullName evidence="1">(rape) hypothetical protein</fullName>
    </submittedName>
</protein>
<dbReference type="EMBL" id="HG994372">
    <property type="protein sequence ID" value="CAF2115707.1"/>
    <property type="molecule type" value="Genomic_DNA"/>
</dbReference>
<dbReference type="Proteomes" id="UP001295469">
    <property type="component" value="Chromosome C08"/>
</dbReference>
<dbReference type="AlphaFoldDB" id="A0A816UML6"/>
<sequence>MDLERALLLGSLFGIDAETLHWSSLSWWLVDVNESLAFRMDYHNKMRLMISPNRTRAASFHHTVFASKKHNILQIKRRRFTSNTELLHVTNIEMKLSRLGVMEEVYKPGPSECFH</sequence>
<accession>A0A816UML6</accession>
<gene>
    <name evidence="1" type="ORF">DARMORV10_C08P47340.1</name>
</gene>